<dbReference type="SUPFAM" id="SSF53756">
    <property type="entry name" value="UDP-Glycosyltransferase/glycogen phosphorylase"/>
    <property type="match status" value="1"/>
</dbReference>
<dbReference type="HOGENOM" id="CLU_001724_0_1_1"/>
<dbReference type="Gramene" id="EOX97219">
    <property type="protein sequence ID" value="EOX97219"/>
    <property type="gene ID" value="TCM_006309"/>
</dbReference>
<proteinExistence type="inferred from homology"/>
<dbReference type="GO" id="GO:0005737">
    <property type="term" value="C:cytoplasm"/>
    <property type="evidence" value="ECO:0000318"/>
    <property type="project" value="GO_Central"/>
</dbReference>
<comment type="similarity">
    <text evidence="1">Belongs to the UDP-glycosyltransferase family.</text>
</comment>
<dbReference type="EMBL" id="CM001880">
    <property type="protein sequence ID" value="EOX97219.1"/>
    <property type="molecule type" value="Genomic_DNA"/>
</dbReference>
<dbReference type="OMA" id="WEENENQ"/>
<dbReference type="Proteomes" id="UP000026915">
    <property type="component" value="Chromosome 2"/>
</dbReference>
<dbReference type="InParanoid" id="A0A061DWQ7"/>
<dbReference type="PANTHER" id="PTHR11926">
    <property type="entry name" value="GLUCOSYL/GLUCURONOSYL TRANSFERASES"/>
    <property type="match status" value="1"/>
</dbReference>
<name>A0A061DWQ7_THECC</name>
<organism evidence="4 5">
    <name type="scientific">Theobroma cacao</name>
    <name type="common">Cacao</name>
    <name type="synonym">Cocoa</name>
    <dbReference type="NCBI Taxonomy" id="3641"/>
    <lineage>
        <taxon>Eukaryota</taxon>
        <taxon>Viridiplantae</taxon>
        <taxon>Streptophyta</taxon>
        <taxon>Embryophyta</taxon>
        <taxon>Tracheophyta</taxon>
        <taxon>Spermatophyta</taxon>
        <taxon>Magnoliopsida</taxon>
        <taxon>eudicotyledons</taxon>
        <taxon>Gunneridae</taxon>
        <taxon>Pentapetalae</taxon>
        <taxon>rosids</taxon>
        <taxon>malvids</taxon>
        <taxon>Malvales</taxon>
        <taxon>Malvaceae</taxon>
        <taxon>Byttnerioideae</taxon>
        <taxon>Theobroma</taxon>
    </lineage>
</organism>
<dbReference type="eggNOG" id="KOG1192">
    <property type="taxonomic scope" value="Eukaryota"/>
</dbReference>
<dbReference type="CDD" id="cd03784">
    <property type="entry name" value="GT1_Gtf-like"/>
    <property type="match status" value="1"/>
</dbReference>
<keyword evidence="2" id="KW-0328">Glycosyltransferase</keyword>
<dbReference type="GO" id="GO:0080044">
    <property type="term" value="F:quercetin 7-O-glucosyltransferase activity"/>
    <property type="evidence" value="ECO:0000318"/>
    <property type="project" value="GO_Central"/>
</dbReference>
<dbReference type="Pfam" id="PF00201">
    <property type="entry name" value="UDPGT"/>
    <property type="match status" value="1"/>
</dbReference>
<dbReference type="PANTHER" id="PTHR11926:SF1534">
    <property type="entry name" value="GLYCOSYLTRANSFERASE"/>
    <property type="match status" value="1"/>
</dbReference>
<sequence length="468" mass="51948">MYHNSEEAMSSDDPHFLLVTLPGQGHLNPTLQLAKRLIQAGARVTFATTTSGQRKIKSFPSLEGLAYAFFSDGFDDGTSPSDKQEDIMSKLEHIGSQTLTNLLLSLSGEGHPVSFLIYSLLLSWVADVARDLSIPSALLCNHSGAAFAIYHHYLNSQTGAYDSKINCPPSFINFEGLPPFKWKDLPSFLLPYSPHSFVTTSFQKHIRVLEKDPNSCVLINTFDELEEYAIKTLAHDSNINLITIGPLVPSDKFVGCDLFENSSHDYYTHWLDSKPDCSVVYISFGSLAVLPRNQMEEIFHGIVDSGYTFLWVIRPSKDGEEEEGFENAIKDKIKEEQGLIVPWCSQVEVLNHRAVGCFVTHCGWNSTTECLVAGVPMVALPQFSDQTTNAKLVDEVWETGIRIKVNEGTAVAEKEEIRRCLEMVMGNGQKGEAMRGKAKKWRGLALEATSQGGSSANNFKVFMESFVK</sequence>
<dbReference type="AlphaFoldDB" id="A0A061DWQ7"/>
<evidence type="ECO:0000256" key="3">
    <source>
        <dbReference type="ARBA" id="ARBA00022679"/>
    </source>
</evidence>
<dbReference type="FunFam" id="3.40.50.2000:FF:000019">
    <property type="entry name" value="Glycosyltransferase"/>
    <property type="match status" value="1"/>
</dbReference>
<dbReference type="InterPro" id="IPR002213">
    <property type="entry name" value="UDP_glucos_trans"/>
</dbReference>
<evidence type="ECO:0000313" key="5">
    <source>
        <dbReference type="Proteomes" id="UP000026915"/>
    </source>
</evidence>
<reference evidence="4 5" key="1">
    <citation type="journal article" date="2013" name="Genome Biol.">
        <title>The genome sequence of the most widely cultivated cacao type and its use to identify candidate genes regulating pod color.</title>
        <authorList>
            <person name="Motamayor J.C."/>
            <person name="Mockaitis K."/>
            <person name="Schmutz J."/>
            <person name="Haiminen N."/>
            <person name="Iii D.L."/>
            <person name="Cornejo O."/>
            <person name="Findley S.D."/>
            <person name="Zheng P."/>
            <person name="Utro F."/>
            <person name="Royaert S."/>
            <person name="Saski C."/>
            <person name="Jenkins J."/>
            <person name="Podicheti R."/>
            <person name="Zhao M."/>
            <person name="Scheffler B.E."/>
            <person name="Stack J.C."/>
            <person name="Feltus F.A."/>
            <person name="Mustiga G.M."/>
            <person name="Amores F."/>
            <person name="Phillips W."/>
            <person name="Marelli J.P."/>
            <person name="May G.D."/>
            <person name="Shapiro H."/>
            <person name="Ma J."/>
            <person name="Bustamante C.D."/>
            <person name="Schnell R.J."/>
            <person name="Main D."/>
            <person name="Gilbert D."/>
            <person name="Parida L."/>
            <person name="Kuhn D.N."/>
        </authorList>
    </citation>
    <scope>NUCLEOTIDE SEQUENCE [LARGE SCALE GENOMIC DNA]</scope>
    <source>
        <strain evidence="5">cv. Matina 1-6</strain>
    </source>
</reference>
<evidence type="ECO:0000313" key="4">
    <source>
        <dbReference type="EMBL" id="EOX97219.1"/>
    </source>
</evidence>
<evidence type="ECO:0000256" key="2">
    <source>
        <dbReference type="ARBA" id="ARBA00022676"/>
    </source>
</evidence>
<gene>
    <name evidence="4" type="ORF">TCM_006309</name>
</gene>
<accession>A0A061DWQ7</accession>
<dbReference type="Gene3D" id="3.40.50.2000">
    <property type="entry name" value="Glycogen Phosphorylase B"/>
    <property type="match status" value="2"/>
</dbReference>
<dbReference type="GO" id="GO:0080043">
    <property type="term" value="F:quercetin 3-O-glucosyltransferase activity"/>
    <property type="evidence" value="ECO:0000318"/>
    <property type="project" value="GO_Central"/>
</dbReference>
<evidence type="ECO:0000256" key="1">
    <source>
        <dbReference type="ARBA" id="ARBA00009995"/>
    </source>
</evidence>
<keyword evidence="5" id="KW-1185">Reference proteome</keyword>
<protein>
    <submittedName>
        <fullName evidence="4">UDP-Glycosyltransferase superfamily protein</fullName>
    </submittedName>
</protein>
<keyword evidence="3" id="KW-0808">Transferase</keyword>